<sequence>MKRRNLLFPLLITAMGWGSCAKNDPGNVGNGSLVVRLDVDPTVRVVTASATKSADAATFTLEILQNETVIKKLSPIGVDPGPIELPSGVYTVRTYSQSFTAPAFDTPVYGGSAGVSIAVDNETPVSIGCKQTNAGVRVSYSEAFRANHSTRSTTIRQIQGALTFTDDDVSGGRIGYFPADRATIVVTADGVEYEQELTLDAQTVYNVSVDDAPQSVSGNLKLDITVSTDVSEQDVAVVFPSGVVDYTETMGGVPVSVEQNVSGYAKWSYLKASYAGSGAFVSSAAPSDYNGASGGNYLLFKTSGAYFTVSGLNTSMAANDLVLSFGCCSFSQAYDVNNLTVSVSQDEGANFTQLPIASDARPANKKWAQVSVTEGIPKTKNLVIRFDCLGTNYGIDDIRLKTL</sequence>
<name>A0ABR7CKG2_9BACT</name>
<accession>A0ABR7CKG2</accession>
<evidence type="ECO:0000313" key="2">
    <source>
        <dbReference type="EMBL" id="MBC5615720.1"/>
    </source>
</evidence>
<reference evidence="2 3" key="1">
    <citation type="submission" date="2020-08" db="EMBL/GenBank/DDBJ databases">
        <title>Genome public.</title>
        <authorList>
            <person name="Liu C."/>
            <person name="Sun Q."/>
        </authorList>
    </citation>
    <scope>NUCLEOTIDE SEQUENCE [LARGE SCALE GENOMIC DNA]</scope>
    <source>
        <strain evidence="2 3">New-7</strain>
    </source>
</reference>
<proteinExistence type="predicted"/>
<gene>
    <name evidence="2" type="ORF">H8S08_01625</name>
</gene>
<protein>
    <submittedName>
        <fullName evidence="2">DUF4493 domain-containing protein</fullName>
    </submittedName>
</protein>
<feature type="chain" id="PRO_5045281849" evidence="1">
    <location>
        <begin position="22"/>
        <end position="403"/>
    </location>
</feature>
<dbReference type="RefSeq" id="WP_101571034.1">
    <property type="nucleotide sequence ID" value="NZ_JACOOK010000001.1"/>
</dbReference>
<feature type="signal peptide" evidence="1">
    <location>
        <begin position="1"/>
        <end position="21"/>
    </location>
</feature>
<dbReference type="PROSITE" id="PS51257">
    <property type="entry name" value="PROKAR_LIPOPROTEIN"/>
    <property type="match status" value="1"/>
</dbReference>
<keyword evidence="3" id="KW-1185">Reference proteome</keyword>
<organism evidence="2 3">
    <name type="scientific">Alistipes hominis</name>
    <dbReference type="NCBI Taxonomy" id="2763015"/>
    <lineage>
        <taxon>Bacteria</taxon>
        <taxon>Pseudomonadati</taxon>
        <taxon>Bacteroidota</taxon>
        <taxon>Bacteroidia</taxon>
        <taxon>Bacteroidales</taxon>
        <taxon>Rikenellaceae</taxon>
        <taxon>Alistipes</taxon>
    </lineage>
</organism>
<dbReference type="Pfam" id="PF14900">
    <property type="entry name" value="DUF4493"/>
    <property type="match status" value="1"/>
</dbReference>
<dbReference type="EMBL" id="JACOOK010000001">
    <property type="protein sequence ID" value="MBC5615720.1"/>
    <property type="molecule type" value="Genomic_DNA"/>
</dbReference>
<comment type="caution">
    <text evidence="2">The sequence shown here is derived from an EMBL/GenBank/DDBJ whole genome shotgun (WGS) entry which is preliminary data.</text>
</comment>
<evidence type="ECO:0000256" key="1">
    <source>
        <dbReference type="SAM" id="SignalP"/>
    </source>
</evidence>
<dbReference type="Proteomes" id="UP000636891">
    <property type="component" value="Unassembled WGS sequence"/>
</dbReference>
<keyword evidence="1" id="KW-0732">Signal</keyword>
<evidence type="ECO:0000313" key="3">
    <source>
        <dbReference type="Proteomes" id="UP000636891"/>
    </source>
</evidence>
<dbReference type="InterPro" id="IPR027840">
    <property type="entry name" value="DUF4493"/>
</dbReference>